<dbReference type="Proteomes" id="UP001054837">
    <property type="component" value="Unassembled WGS sequence"/>
</dbReference>
<comment type="caution">
    <text evidence="1">The sequence shown here is derived from an EMBL/GenBank/DDBJ whole genome shotgun (WGS) entry which is preliminary data.</text>
</comment>
<proteinExistence type="predicted"/>
<protein>
    <submittedName>
        <fullName evidence="1">Uncharacterized protein</fullName>
    </submittedName>
</protein>
<name>A0AAV4PZV6_9ARAC</name>
<reference evidence="1 2" key="1">
    <citation type="submission" date="2021-06" db="EMBL/GenBank/DDBJ databases">
        <title>Caerostris darwini draft genome.</title>
        <authorList>
            <person name="Kono N."/>
            <person name="Arakawa K."/>
        </authorList>
    </citation>
    <scope>NUCLEOTIDE SEQUENCE [LARGE SCALE GENOMIC DNA]</scope>
</reference>
<keyword evidence="2" id="KW-1185">Reference proteome</keyword>
<dbReference type="EMBL" id="BPLQ01003612">
    <property type="protein sequence ID" value="GIY01836.1"/>
    <property type="molecule type" value="Genomic_DNA"/>
</dbReference>
<dbReference type="AlphaFoldDB" id="A0AAV4PZV6"/>
<sequence>MEFDMECFTYALFVCQYDSKTADLKMPSLTAIERPILKRAVEAINKMNEIYGRIFDDYFKKLNENGFFCSTYGLTRFVLKRCPDFCQSPSFYNFLLVCLFLYRLIKSHPECFLLVETVAKCMLIIYTKQYEEFFEANGSLNGMLKYLDEIKEEDLRSFISRNANSENGGILIPTFEDVLKIVNKFNDDYMLQEWQQDYLYEFQYPFEEESHKLDNNFETSDYVFYLMKK</sequence>
<organism evidence="1 2">
    <name type="scientific">Caerostris darwini</name>
    <dbReference type="NCBI Taxonomy" id="1538125"/>
    <lineage>
        <taxon>Eukaryota</taxon>
        <taxon>Metazoa</taxon>
        <taxon>Ecdysozoa</taxon>
        <taxon>Arthropoda</taxon>
        <taxon>Chelicerata</taxon>
        <taxon>Arachnida</taxon>
        <taxon>Araneae</taxon>
        <taxon>Araneomorphae</taxon>
        <taxon>Entelegynae</taxon>
        <taxon>Araneoidea</taxon>
        <taxon>Araneidae</taxon>
        <taxon>Caerostris</taxon>
    </lineage>
</organism>
<evidence type="ECO:0000313" key="1">
    <source>
        <dbReference type="EMBL" id="GIY01836.1"/>
    </source>
</evidence>
<gene>
    <name evidence="1" type="ORF">CDAR_52181</name>
</gene>
<accession>A0AAV4PZV6</accession>
<evidence type="ECO:0000313" key="2">
    <source>
        <dbReference type="Proteomes" id="UP001054837"/>
    </source>
</evidence>